<dbReference type="RefSeq" id="WP_303499955.1">
    <property type="nucleotide sequence ID" value="NZ_JAUOPU010000012.1"/>
</dbReference>
<feature type="compositionally biased region" description="Basic and acidic residues" evidence="1">
    <location>
        <begin position="93"/>
        <end position="105"/>
    </location>
</feature>
<name>A0AAW7Y847_9GAMM</name>
<keyword evidence="3" id="KW-0732">Signal</keyword>
<evidence type="ECO:0000256" key="3">
    <source>
        <dbReference type="SAM" id="SignalP"/>
    </source>
</evidence>
<accession>A0AAW7Y847</accession>
<comment type="caution">
    <text evidence="4">The sequence shown here is derived from an EMBL/GenBank/DDBJ whole genome shotgun (WGS) entry which is preliminary data.</text>
</comment>
<feature type="compositionally biased region" description="Gly residues" evidence="1">
    <location>
        <begin position="196"/>
        <end position="211"/>
    </location>
</feature>
<dbReference type="Proteomes" id="UP001170624">
    <property type="component" value="Unassembled WGS sequence"/>
</dbReference>
<feature type="region of interest" description="Disordered" evidence="1">
    <location>
        <begin position="169"/>
        <end position="232"/>
    </location>
</feature>
<reference evidence="4" key="1">
    <citation type="submission" date="2023-07" db="EMBL/GenBank/DDBJ databases">
        <title>Genome content predicts the carbon catabolic preferences of heterotrophic bacteria.</title>
        <authorList>
            <person name="Gralka M."/>
        </authorList>
    </citation>
    <scope>NUCLEOTIDE SEQUENCE</scope>
    <source>
        <strain evidence="4">G2M05</strain>
    </source>
</reference>
<feature type="chain" id="PRO_5043532618" evidence="3">
    <location>
        <begin position="18"/>
        <end position="493"/>
    </location>
</feature>
<gene>
    <name evidence="4" type="ORF">Q4568_13100</name>
</gene>
<feature type="compositionally biased region" description="Acidic residues" evidence="1">
    <location>
        <begin position="106"/>
        <end position="117"/>
    </location>
</feature>
<evidence type="ECO:0000256" key="2">
    <source>
        <dbReference type="SAM" id="Phobius"/>
    </source>
</evidence>
<dbReference type="EMBL" id="JAUOPU010000012">
    <property type="protein sequence ID" value="MDO6543478.1"/>
    <property type="molecule type" value="Genomic_DNA"/>
</dbReference>
<protein>
    <submittedName>
        <fullName evidence="4">Uncharacterized protein</fullName>
    </submittedName>
</protein>
<keyword evidence="2" id="KW-1133">Transmembrane helix</keyword>
<keyword evidence="2" id="KW-0472">Membrane</keyword>
<feature type="transmembrane region" description="Helical" evidence="2">
    <location>
        <begin position="472"/>
        <end position="491"/>
    </location>
</feature>
<evidence type="ECO:0000256" key="1">
    <source>
        <dbReference type="SAM" id="MobiDB-lite"/>
    </source>
</evidence>
<keyword evidence="2" id="KW-0812">Transmembrane</keyword>
<dbReference type="AlphaFoldDB" id="A0AAW7Y847"/>
<feature type="signal peptide" evidence="3">
    <location>
        <begin position="1"/>
        <end position="17"/>
    </location>
</feature>
<sequence>MKLLIILLAFMSFSSSAANWVVWGGGTLIKNHPSPPEEPLGCDDIEAAAMEKYANVPSPRNINVANCTVNEWIASADVTAFYLVNSDCGEGKEPDYPNTECKTEPDPDPEPPEPPEPDPDKNYCDTVQASLDLEAARNACINGNPDPAEYDAHFSGRCNREAQAIESSCEYTPHNPNPDPDPDPDPNPEPPTPDPDGGGDNGGGGGGGDNGGIDPKPKPDPDGGGDGGDGEDDFCKNNPEYCKPVDKPECRDAPWLCDVPPEPTGDLITSINRVTASIQNHNKTSVDIKTNTQHVAANTNKALDKAEAIKISVNSIDMTTKKMAEHDDKNDKALLRKIDLSNAKLGDIKDVLMKQKPGNMSGALTTMNQTLKEIKSELKKGFCDKNKDHLSCQKVSERDPYKKILGNEAIADLKAQTKDVQEELKTKMDSFKSVLGSPSFSAGGAIKPVEFSLNTLGGSVNVSFDAFNEVGASVKSLVIAICALIAFFVICRR</sequence>
<proteinExistence type="predicted"/>
<feature type="region of interest" description="Disordered" evidence="1">
    <location>
        <begin position="93"/>
        <end position="124"/>
    </location>
</feature>
<evidence type="ECO:0000313" key="4">
    <source>
        <dbReference type="EMBL" id="MDO6543478.1"/>
    </source>
</evidence>
<organism evidence="4 5">
    <name type="scientific">Photobacterium sanguinicancri</name>
    <dbReference type="NCBI Taxonomy" id="875932"/>
    <lineage>
        <taxon>Bacteria</taxon>
        <taxon>Pseudomonadati</taxon>
        <taxon>Pseudomonadota</taxon>
        <taxon>Gammaproteobacteria</taxon>
        <taxon>Vibrionales</taxon>
        <taxon>Vibrionaceae</taxon>
        <taxon>Photobacterium</taxon>
    </lineage>
</organism>
<evidence type="ECO:0000313" key="5">
    <source>
        <dbReference type="Proteomes" id="UP001170624"/>
    </source>
</evidence>